<feature type="DNA-binding region" description="H-T-H motif" evidence="2">
    <location>
        <begin position="22"/>
        <end position="41"/>
    </location>
</feature>
<evidence type="ECO:0000256" key="1">
    <source>
        <dbReference type="ARBA" id="ARBA00023125"/>
    </source>
</evidence>
<reference evidence="4 5" key="1">
    <citation type="journal article" date="2015" name="Genome Announc.">
        <title>Expanding the biotechnology potential of lactobacilli through comparative genomics of 213 strains and associated genera.</title>
        <authorList>
            <person name="Sun Z."/>
            <person name="Harris H.M."/>
            <person name="McCann A."/>
            <person name="Guo C."/>
            <person name="Argimon S."/>
            <person name="Zhang W."/>
            <person name="Yang X."/>
            <person name="Jeffery I.B."/>
            <person name="Cooney J.C."/>
            <person name="Kagawa T.F."/>
            <person name="Liu W."/>
            <person name="Song Y."/>
            <person name="Salvetti E."/>
            <person name="Wrobel A."/>
            <person name="Rasinkangas P."/>
            <person name="Parkhill J."/>
            <person name="Rea M.C."/>
            <person name="O'Sullivan O."/>
            <person name="Ritari J."/>
            <person name="Douillard F.P."/>
            <person name="Paul Ross R."/>
            <person name="Yang R."/>
            <person name="Briner A.E."/>
            <person name="Felis G.E."/>
            <person name="de Vos W.M."/>
            <person name="Barrangou R."/>
            <person name="Klaenhammer T.R."/>
            <person name="Caufield P.W."/>
            <person name="Cui Y."/>
            <person name="Zhang H."/>
            <person name="O'Toole P.W."/>
        </authorList>
    </citation>
    <scope>NUCLEOTIDE SEQUENCE [LARGE SCALE GENOMIC DNA]</scope>
    <source>
        <strain evidence="4 5">DSM 20405</strain>
    </source>
</reference>
<dbReference type="Pfam" id="PF00440">
    <property type="entry name" value="TetR_N"/>
    <property type="match status" value="1"/>
</dbReference>
<evidence type="ECO:0000256" key="2">
    <source>
        <dbReference type="PROSITE-ProRule" id="PRU00335"/>
    </source>
</evidence>
<dbReference type="Gene3D" id="1.10.357.10">
    <property type="entry name" value="Tetracycline Repressor, domain 2"/>
    <property type="match status" value="1"/>
</dbReference>
<dbReference type="Proteomes" id="UP000051841">
    <property type="component" value="Unassembled WGS sequence"/>
</dbReference>
<dbReference type="InterPro" id="IPR001647">
    <property type="entry name" value="HTH_TetR"/>
</dbReference>
<dbReference type="SUPFAM" id="SSF48498">
    <property type="entry name" value="Tetracyclin repressor-like, C-terminal domain"/>
    <property type="match status" value="1"/>
</dbReference>
<keyword evidence="1 2" id="KW-0238">DNA-binding</keyword>
<gene>
    <name evidence="4" type="ORF">IV49_GL001776</name>
</gene>
<organism evidence="4 5">
    <name type="scientific">Kandleria vitulina DSM 20405</name>
    <dbReference type="NCBI Taxonomy" id="1410657"/>
    <lineage>
        <taxon>Bacteria</taxon>
        <taxon>Bacillati</taxon>
        <taxon>Bacillota</taxon>
        <taxon>Erysipelotrichia</taxon>
        <taxon>Erysipelotrichales</taxon>
        <taxon>Coprobacillaceae</taxon>
        <taxon>Kandleria</taxon>
    </lineage>
</organism>
<dbReference type="PATRIC" id="fig|1410657.5.peg.1830"/>
<evidence type="ECO:0000259" key="3">
    <source>
        <dbReference type="PROSITE" id="PS50977"/>
    </source>
</evidence>
<dbReference type="PRINTS" id="PR00455">
    <property type="entry name" value="HTHTETR"/>
</dbReference>
<feature type="domain" description="HTH tetR-type" evidence="3">
    <location>
        <begin position="1"/>
        <end position="59"/>
    </location>
</feature>
<keyword evidence="5" id="KW-1185">Reference proteome</keyword>
<protein>
    <recommendedName>
        <fullName evidence="3">HTH tetR-type domain-containing protein</fullName>
    </recommendedName>
</protein>
<proteinExistence type="predicted"/>
<dbReference type="GO" id="GO:0003677">
    <property type="term" value="F:DNA binding"/>
    <property type="evidence" value="ECO:0007669"/>
    <property type="project" value="UniProtKB-UniRule"/>
</dbReference>
<dbReference type="SUPFAM" id="SSF46689">
    <property type="entry name" value="Homeodomain-like"/>
    <property type="match status" value="1"/>
</dbReference>
<dbReference type="InterPro" id="IPR009057">
    <property type="entry name" value="Homeodomain-like_sf"/>
</dbReference>
<dbReference type="EMBL" id="JQBL01000006">
    <property type="protein sequence ID" value="KRN50691.1"/>
    <property type="molecule type" value="Genomic_DNA"/>
</dbReference>
<dbReference type="PANTHER" id="PTHR30328">
    <property type="entry name" value="TRANSCRIPTIONAL REPRESSOR"/>
    <property type="match status" value="1"/>
</dbReference>
<name>A0A0R2HCA1_9FIRM</name>
<dbReference type="AlphaFoldDB" id="A0A0R2HCA1"/>
<dbReference type="PROSITE" id="PS50977">
    <property type="entry name" value="HTH_TETR_2"/>
    <property type="match status" value="1"/>
</dbReference>
<dbReference type="InterPro" id="IPR036271">
    <property type="entry name" value="Tet_transcr_reg_TetR-rel_C_sf"/>
</dbReference>
<dbReference type="InterPro" id="IPR050109">
    <property type="entry name" value="HTH-type_TetR-like_transc_reg"/>
</dbReference>
<dbReference type="GO" id="GO:0006355">
    <property type="term" value="P:regulation of DNA-templated transcription"/>
    <property type="evidence" value="ECO:0007669"/>
    <property type="project" value="UniProtKB-ARBA"/>
</dbReference>
<dbReference type="RefSeq" id="WP_031588882.1">
    <property type="nucleotide sequence ID" value="NZ_JNKN01000006.1"/>
</dbReference>
<comment type="caution">
    <text evidence="4">The sequence shown here is derived from an EMBL/GenBank/DDBJ whole genome shotgun (WGS) entry which is preliminary data.</text>
</comment>
<evidence type="ECO:0000313" key="5">
    <source>
        <dbReference type="Proteomes" id="UP000051841"/>
    </source>
</evidence>
<evidence type="ECO:0000313" key="4">
    <source>
        <dbReference type="EMBL" id="KRN50691.1"/>
    </source>
</evidence>
<accession>A0A0R2HCA1</accession>
<dbReference type="PANTHER" id="PTHR30328:SF54">
    <property type="entry name" value="HTH-TYPE TRANSCRIPTIONAL REPRESSOR SCO4008"/>
    <property type="match status" value="1"/>
</dbReference>
<sequence length="188" mass="21915">MDKERILKATLDVYKEKGIKFRMDDIAKELSISKKTIYVIFKDKKALINEMVDYCFDSIKECEKEVIEDRSLSTIDKIKKILGVMPSTYADIDLTQLYVLKEKYPLTYKKVEARLESGWEVTMKLLEQGQEEGVIRNVSLPLFKSIFEASLEQFFKRDVLVRSHLTYNEALTEIVSILVEGIRVKEND</sequence>